<dbReference type="PANTHER" id="PTHR44379">
    <property type="entry name" value="OXIDOREDUCTASE WITH IRON-SULFUR SUBUNIT"/>
    <property type="match status" value="1"/>
</dbReference>
<reference evidence="7 8" key="1">
    <citation type="submission" date="2024-03" db="EMBL/GenBank/DDBJ databases">
        <title>Ignisphaera cupida sp. nov., a hyperthermophilic hydrolytic archaeon from a hot spring of Kamchatka, and proposal of Ignisphaeraceae fam. nov.</title>
        <authorList>
            <person name="Podosokorskaya O.A."/>
            <person name="Elcheninov A.G."/>
            <person name="Maltseva A.I."/>
            <person name="Zayulina K.S."/>
            <person name="Novikov A."/>
            <person name="Merkel A.Y."/>
        </authorList>
    </citation>
    <scope>NUCLEOTIDE SEQUENCE [LARGE SCALE GENOMIC DNA]</scope>
    <source>
        <strain evidence="7 8">38H-sp</strain>
    </source>
</reference>
<dbReference type="InterPro" id="IPR002888">
    <property type="entry name" value="2Fe-2S-bd"/>
</dbReference>
<feature type="domain" description="[2Fe-2S]-binding" evidence="6">
    <location>
        <begin position="73"/>
        <end position="138"/>
    </location>
</feature>
<dbReference type="InterPro" id="IPR051452">
    <property type="entry name" value="Diverse_Oxidoreductases"/>
</dbReference>
<keyword evidence="5" id="KW-0411">Iron-sulfur</keyword>
<dbReference type="InterPro" id="IPR012675">
    <property type="entry name" value="Beta-grasp_dom_sf"/>
</dbReference>
<keyword evidence="1" id="KW-0001">2Fe-2S</keyword>
<evidence type="ECO:0000256" key="5">
    <source>
        <dbReference type="ARBA" id="ARBA00023014"/>
    </source>
</evidence>
<dbReference type="InterPro" id="IPR006058">
    <property type="entry name" value="2Fe2S_fd_BS"/>
</dbReference>
<dbReference type="SUPFAM" id="SSF54292">
    <property type="entry name" value="2Fe-2S ferredoxin-like"/>
    <property type="match status" value="1"/>
</dbReference>
<dbReference type="InterPro" id="IPR036010">
    <property type="entry name" value="2Fe-2S_ferredoxin-like_sf"/>
</dbReference>
<evidence type="ECO:0000313" key="7">
    <source>
        <dbReference type="EMBL" id="MEM5947956.1"/>
    </source>
</evidence>
<dbReference type="RefSeq" id="WP_420069402.1">
    <property type="nucleotide sequence ID" value="NZ_JBCHKQ010000002.1"/>
</dbReference>
<evidence type="ECO:0000259" key="6">
    <source>
        <dbReference type="Pfam" id="PF01799"/>
    </source>
</evidence>
<keyword evidence="8" id="KW-1185">Reference proteome</keyword>
<dbReference type="PANTHER" id="PTHR44379:SF5">
    <property type="entry name" value="OXIDOREDUCTASE WITH IRON-SULFUR SUBUNIT"/>
    <property type="match status" value="1"/>
</dbReference>
<evidence type="ECO:0000256" key="1">
    <source>
        <dbReference type="ARBA" id="ARBA00022714"/>
    </source>
</evidence>
<dbReference type="EMBL" id="JBCHKQ010000002">
    <property type="protein sequence ID" value="MEM5947956.1"/>
    <property type="molecule type" value="Genomic_DNA"/>
</dbReference>
<dbReference type="PROSITE" id="PS00197">
    <property type="entry name" value="2FE2S_FER_1"/>
    <property type="match status" value="1"/>
</dbReference>
<organism evidence="7 8">
    <name type="scientific">Rarispira pelagica</name>
    <dbReference type="NCBI Taxonomy" id="3141764"/>
    <lineage>
        <taxon>Bacteria</taxon>
        <taxon>Pseudomonadati</taxon>
        <taxon>Spirochaetota</taxon>
        <taxon>Spirochaetia</taxon>
        <taxon>Winmispirales</taxon>
        <taxon>Winmispiraceae</taxon>
        <taxon>Rarispira</taxon>
    </lineage>
</organism>
<dbReference type="Proteomes" id="UP001466331">
    <property type="component" value="Unassembled WGS sequence"/>
</dbReference>
<protein>
    <submittedName>
        <fullName evidence="7">2Fe-2S iron-sulfur cluster-binding protein</fullName>
    </submittedName>
</protein>
<name>A0ABU9UBX6_9SPIR</name>
<gene>
    <name evidence="7" type="ORF">WKV44_05320</name>
</gene>
<evidence type="ECO:0000313" key="8">
    <source>
        <dbReference type="Proteomes" id="UP001466331"/>
    </source>
</evidence>
<keyword evidence="3" id="KW-0560">Oxidoreductase</keyword>
<evidence type="ECO:0000256" key="4">
    <source>
        <dbReference type="ARBA" id="ARBA00023004"/>
    </source>
</evidence>
<keyword evidence="4" id="KW-0408">Iron</keyword>
<sequence>MLLTCKIDNIEIKRETNPAISLKTFLKETLKIINIKGNCDKGYCGNCGVTISGQYALSCLVPVFMIQKKEIFTIQGFSTTEEYKEIEKIFLAKKVFPCPACAPARILLAHSILENAHNIMEEKNISDQISGINCTCISKKDYASVILEIQKEREKRHDKTR</sequence>
<dbReference type="SUPFAM" id="SSF47741">
    <property type="entry name" value="CO dehydrogenase ISP C-domain like"/>
    <property type="match status" value="1"/>
</dbReference>
<keyword evidence="2" id="KW-0479">Metal-binding</keyword>
<evidence type="ECO:0000256" key="2">
    <source>
        <dbReference type="ARBA" id="ARBA00022723"/>
    </source>
</evidence>
<dbReference type="Gene3D" id="3.10.20.30">
    <property type="match status" value="1"/>
</dbReference>
<dbReference type="Pfam" id="PF01799">
    <property type="entry name" value="Fer2_2"/>
    <property type="match status" value="1"/>
</dbReference>
<dbReference type="InterPro" id="IPR036884">
    <property type="entry name" value="2Fe-2S-bd_dom_sf"/>
</dbReference>
<evidence type="ECO:0000256" key="3">
    <source>
        <dbReference type="ARBA" id="ARBA00023002"/>
    </source>
</evidence>
<accession>A0ABU9UBX6</accession>
<comment type="caution">
    <text evidence="7">The sequence shown here is derived from an EMBL/GenBank/DDBJ whole genome shotgun (WGS) entry which is preliminary data.</text>
</comment>
<proteinExistence type="predicted"/>